<keyword evidence="3" id="KW-1185">Reference proteome</keyword>
<keyword evidence="1" id="KW-0472">Membrane</keyword>
<sequence length="38" mass="4308">MDGLAYLIMQIFTVLLVVGTVGGFIFVGKTWRKRGKEY</sequence>
<organism evidence="2 3">
    <name type="scientific">Natribacillus halophilus</name>
    <dbReference type="NCBI Taxonomy" id="549003"/>
    <lineage>
        <taxon>Bacteria</taxon>
        <taxon>Bacillati</taxon>
        <taxon>Bacillota</taxon>
        <taxon>Bacilli</taxon>
        <taxon>Bacillales</taxon>
        <taxon>Bacillaceae</taxon>
        <taxon>Natribacillus</taxon>
    </lineage>
</organism>
<accession>A0A1G8LGA5</accession>
<keyword evidence="1" id="KW-0812">Transmembrane</keyword>
<keyword evidence="1" id="KW-1133">Transmembrane helix</keyword>
<dbReference type="Proteomes" id="UP000198853">
    <property type="component" value="Unassembled WGS sequence"/>
</dbReference>
<name>A0A1G8LGA5_9BACI</name>
<proteinExistence type="predicted"/>
<dbReference type="EMBL" id="FNEN01000003">
    <property type="protein sequence ID" value="SDI54655.1"/>
    <property type="molecule type" value="Genomic_DNA"/>
</dbReference>
<dbReference type="AlphaFoldDB" id="A0A1G8LGA5"/>
<evidence type="ECO:0000256" key="1">
    <source>
        <dbReference type="SAM" id="Phobius"/>
    </source>
</evidence>
<evidence type="ECO:0000313" key="2">
    <source>
        <dbReference type="EMBL" id="SDI54655.1"/>
    </source>
</evidence>
<evidence type="ECO:0000313" key="3">
    <source>
        <dbReference type="Proteomes" id="UP000198853"/>
    </source>
</evidence>
<gene>
    <name evidence="2" type="ORF">SAMN04488123_10375</name>
</gene>
<feature type="transmembrane region" description="Helical" evidence="1">
    <location>
        <begin position="6"/>
        <end position="27"/>
    </location>
</feature>
<protein>
    <submittedName>
        <fullName evidence="2">Uncharacterized protein</fullName>
    </submittedName>
</protein>
<reference evidence="2 3" key="1">
    <citation type="submission" date="2016-10" db="EMBL/GenBank/DDBJ databases">
        <authorList>
            <person name="de Groot N.N."/>
        </authorList>
    </citation>
    <scope>NUCLEOTIDE SEQUENCE [LARGE SCALE GENOMIC DNA]</scope>
    <source>
        <strain evidence="2 3">DSM 21771</strain>
    </source>
</reference>